<dbReference type="GO" id="GO:0005886">
    <property type="term" value="C:plasma membrane"/>
    <property type="evidence" value="ECO:0007669"/>
    <property type="project" value="UniProtKB-SubCell"/>
</dbReference>
<organism evidence="10 11">
    <name type="scientific">Actinomyces viscosus</name>
    <dbReference type="NCBI Taxonomy" id="1656"/>
    <lineage>
        <taxon>Bacteria</taxon>
        <taxon>Bacillati</taxon>
        <taxon>Actinomycetota</taxon>
        <taxon>Actinomycetes</taxon>
        <taxon>Actinomycetales</taxon>
        <taxon>Actinomycetaceae</taxon>
        <taxon>Actinomyces</taxon>
    </lineage>
</organism>
<dbReference type="CDD" id="cd03214">
    <property type="entry name" value="ABC_Iron-Siderophores_B12_Hemin"/>
    <property type="match status" value="1"/>
</dbReference>
<dbReference type="FunFam" id="3.40.50.300:FF:000134">
    <property type="entry name" value="Iron-enterobactin ABC transporter ATP-binding protein"/>
    <property type="match status" value="1"/>
</dbReference>
<evidence type="ECO:0000256" key="8">
    <source>
        <dbReference type="ARBA" id="ARBA00023065"/>
    </source>
</evidence>
<evidence type="ECO:0000256" key="1">
    <source>
        <dbReference type="ARBA" id="ARBA00004202"/>
    </source>
</evidence>
<keyword evidence="4" id="KW-0410">Iron transport</keyword>
<evidence type="ECO:0000313" key="10">
    <source>
        <dbReference type="EMBL" id="VEI15977.1"/>
    </source>
</evidence>
<dbReference type="KEGG" id="avc:NCTC10951_01439"/>
<gene>
    <name evidence="10" type="primary">yusV_2</name>
    <name evidence="10" type="ORF">NCTC10951_01439</name>
</gene>
<dbReference type="EMBL" id="LR134477">
    <property type="protein sequence ID" value="VEI15977.1"/>
    <property type="molecule type" value="Genomic_DNA"/>
</dbReference>
<evidence type="ECO:0000256" key="2">
    <source>
        <dbReference type="ARBA" id="ARBA00022448"/>
    </source>
</evidence>
<keyword evidence="5" id="KW-0547">Nucleotide-binding</keyword>
<dbReference type="GO" id="GO:0006826">
    <property type="term" value="P:iron ion transport"/>
    <property type="evidence" value="ECO:0007669"/>
    <property type="project" value="UniProtKB-KW"/>
</dbReference>
<dbReference type="Proteomes" id="UP000268658">
    <property type="component" value="Chromosome"/>
</dbReference>
<evidence type="ECO:0000256" key="6">
    <source>
        <dbReference type="ARBA" id="ARBA00022840"/>
    </source>
</evidence>
<dbReference type="InterPro" id="IPR003439">
    <property type="entry name" value="ABC_transporter-like_ATP-bd"/>
</dbReference>
<dbReference type="Pfam" id="PF00005">
    <property type="entry name" value="ABC_tran"/>
    <property type="match status" value="1"/>
</dbReference>
<dbReference type="PANTHER" id="PTHR42771:SF2">
    <property type="entry name" value="IRON(3+)-HYDROXAMATE IMPORT ATP-BINDING PROTEIN FHUC"/>
    <property type="match status" value="1"/>
</dbReference>
<evidence type="ECO:0000256" key="5">
    <source>
        <dbReference type="ARBA" id="ARBA00022741"/>
    </source>
</evidence>
<dbReference type="SMART" id="SM00382">
    <property type="entry name" value="AAA"/>
    <property type="match status" value="1"/>
</dbReference>
<dbReference type="InterPro" id="IPR027417">
    <property type="entry name" value="P-loop_NTPase"/>
</dbReference>
<keyword evidence="8" id="KW-0406">Ion transport</keyword>
<keyword evidence="6 10" id="KW-0067">ATP-binding</keyword>
<dbReference type="Gene3D" id="3.40.50.300">
    <property type="entry name" value="P-loop containing nucleotide triphosphate hydrolases"/>
    <property type="match status" value="1"/>
</dbReference>
<name>A0A3S4VE74_ACTVI</name>
<keyword evidence="2" id="KW-0813">Transport</keyword>
<keyword evidence="9" id="KW-0472">Membrane</keyword>
<dbReference type="InterPro" id="IPR003593">
    <property type="entry name" value="AAA+_ATPase"/>
</dbReference>
<dbReference type="InterPro" id="IPR017871">
    <property type="entry name" value="ABC_transporter-like_CS"/>
</dbReference>
<evidence type="ECO:0000256" key="4">
    <source>
        <dbReference type="ARBA" id="ARBA00022496"/>
    </source>
</evidence>
<dbReference type="InterPro" id="IPR051535">
    <property type="entry name" value="Siderophore_ABC-ATPase"/>
</dbReference>
<dbReference type="SUPFAM" id="SSF52540">
    <property type="entry name" value="P-loop containing nucleoside triphosphate hydrolases"/>
    <property type="match status" value="1"/>
</dbReference>
<keyword evidence="3" id="KW-1003">Cell membrane</keyword>
<dbReference type="PANTHER" id="PTHR42771">
    <property type="entry name" value="IRON(3+)-HYDROXAMATE IMPORT ATP-BINDING PROTEIN FHUC"/>
    <property type="match status" value="1"/>
</dbReference>
<reference evidence="10 11" key="1">
    <citation type="submission" date="2018-12" db="EMBL/GenBank/DDBJ databases">
        <authorList>
            <consortium name="Pathogen Informatics"/>
        </authorList>
    </citation>
    <scope>NUCLEOTIDE SEQUENCE [LARGE SCALE GENOMIC DNA]</scope>
    <source>
        <strain evidence="10 11">NCTC10951</strain>
    </source>
</reference>
<accession>A0A3S4VE74</accession>
<comment type="subcellular location">
    <subcellularLocation>
        <location evidence="1">Cell membrane</location>
        <topology evidence="1">Peripheral membrane protein</topology>
    </subcellularLocation>
</comment>
<dbReference type="PROSITE" id="PS00211">
    <property type="entry name" value="ABC_TRANSPORTER_1"/>
    <property type="match status" value="1"/>
</dbReference>
<dbReference type="GO" id="GO:0016887">
    <property type="term" value="F:ATP hydrolysis activity"/>
    <property type="evidence" value="ECO:0007669"/>
    <property type="project" value="InterPro"/>
</dbReference>
<protein>
    <submittedName>
        <fullName evidence="10">Probable siderophore transport system ATP-binding protein YusV</fullName>
    </submittedName>
</protein>
<evidence type="ECO:0000256" key="3">
    <source>
        <dbReference type="ARBA" id="ARBA00022475"/>
    </source>
</evidence>
<dbReference type="RefSeq" id="WP_126414029.1">
    <property type="nucleotide sequence ID" value="NZ_CAUTOI010000049.1"/>
</dbReference>
<dbReference type="AlphaFoldDB" id="A0A3S4VE74"/>
<evidence type="ECO:0000256" key="9">
    <source>
        <dbReference type="ARBA" id="ARBA00023136"/>
    </source>
</evidence>
<keyword evidence="7" id="KW-0408">Iron</keyword>
<proteinExistence type="predicted"/>
<dbReference type="OrthoDB" id="3291337at2"/>
<dbReference type="GO" id="GO:0005524">
    <property type="term" value="F:ATP binding"/>
    <property type="evidence" value="ECO:0007669"/>
    <property type="project" value="UniProtKB-KW"/>
</dbReference>
<sequence length="291" mass="30910">MPSPVSSEAAADAQVPTTGLGVRGISLSYHPSHPVIEELSTAITPGAVTMIVGPNACGKSTLLRAMSRVISPGAGQVVLDGRDIASLAPKKLARRVGMLAQSSIAPPGITVHELVSRGRYPYQSLLHQWSADDDAAVTEAMERTDVVGLANRHVAALSGGQRQRVWVAMALAQRTDILLLDEPTTYLDLAHQVDLLELCRDLNSELGTTIVAVLHDLNQACRYGDEVIAMRAGSILAHGRPEEVVTAEMVEKVFGLPVQVISDPLTGTPLVLPLPRGTDAATSDEQAEQER</sequence>
<dbReference type="PROSITE" id="PS50893">
    <property type="entry name" value="ABC_TRANSPORTER_2"/>
    <property type="match status" value="1"/>
</dbReference>
<evidence type="ECO:0000313" key="11">
    <source>
        <dbReference type="Proteomes" id="UP000268658"/>
    </source>
</evidence>
<evidence type="ECO:0000256" key="7">
    <source>
        <dbReference type="ARBA" id="ARBA00023004"/>
    </source>
</evidence>